<accession>D7G478</accession>
<proteinExistence type="predicted"/>
<dbReference type="EMBL" id="FN648763">
    <property type="protein sequence ID" value="CBJ27093.1"/>
    <property type="molecule type" value="Genomic_DNA"/>
</dbReference>
<evidence type="ECO:0000313" key="2">
    <source>
        <dbReference type="Proteomes" id="UP000002630"/>
    </source>
</evidence>
<dbReference type="Proteomes" id="UP000002630">
    <property type="component" value="Linkage Group LG15"/>
</dbReference>
<protein>
    <submittedName>
        <fullName evidence="1">Uncharacterized protein</fullName>
    </submittedName>
</protein>
<dbReference type="EMBL" id="FN649740">
    <property type="protein sequence ID" value="CBJ27093.1"/>
    <property type="molecule type" value="Genomic_DNA"/>
</dbReference>
<gene>
    <name evidence="1" type="ORF">Esi_0055_0044</name>
</gene>
<sequence>MQDVRKEDALLLGSVGQDLFRTISSMTSTEFRKRANNEINNAKELGLGALGKGERRYIEAVQTGMQVLWGRRL</sequence>
<organism evidence="1 2">
    <name type="scientific">Ectocarpus siliculosus</name>
    <name type="common">Brown alga</name>
    <name type="synonym">Conferva siliculosa</name>
    <dbReference type="NCBI Taxonomy" id="2880"/>
    <lineage>
        <taxon>Eukaryota</taxon>
        <taxon>Sar</taxon>
        <taxon>Stramenopiles</taxon>
        <taxon>Ochrophyta</taxon>
        <taxon>PX clade</taxon>
        <taxon>Phaeophyceae</taxon>
        <taxon>Ectocarpales</taxon>
        <taxon>Ectocarpaceae</taxon>
        <taxon>Ectocarpus</taxon>
    </lineage>
</organism>
<dbReference type="InParanoid" id="D7G478"/>
<name>D7G478_ECTSI</name>
<keyword evidence="2" id="KW-1185">Reference proteome</keyword>
<dbReference type="AlphaFoldDB" id="D7G478"/>
<evidence type="ECO:0000313" key="1">
    <source>
        <dbReference type="EMBL" id="CBJ27093.1"/>
    </source>
</evidence>
<reference evidence="1 2" key="1">
    <citation type="journal article" date="2010" name="Nature">
        <title>The Ectocarpus genome and the independent evolution of multicellularity in brown algae.</title>
        <authorList>
            <person name="Cock J.M."/>
            <person name="Sterck L."/>
            <person name="Rouze P."/>
            <person name="Scornet D."/>
            <person name="Allen A.E."/>
            <person name="Amoutzias G."/>
            <person name="Anthouard V."/>
            <person name="Artiguenave F."/>
            <person name="Aury J.M."/>
            <person name="Badger J.H."/>
            <person name="Beszteri B."/>
            <person name="Billiau K."/>
            <person name="Bonnet E."/>
            <person name="Bothwell J.H."/>
            <person name="Bowler C."/>
            <person name="Boyen C."/>
            <person name="Brownlee C."/>
            <person name="Carrano C.J."/>
            <person name="Charrier B."/>
            <person name="Cho G.Y."/>
            <person name="Coelho S.M."/>
            <person name="Collen J."/>
            <person name="Corre E."/>
            <person name="Da Silva C."/>
            <person name="Delage L."/>
            <person name="Delaroque N."/>
            <person name="Dittami S.M."/>
            <person name="Doulbeau S."/>
            <person name="Elias M."/>
            <person name="Farnham G."/>
            <person name="Gachon C.M."/>
            <person name="Gschloessl B."/>
            <person name="Heesch S."/>
            <person name="Jabbari K."/>
            <person name="Jubin C."/>
            <person name="Kawai H."/>
            <person name="Kimura K."/>
            <person name="Kloareg B."/>
            <person name="Kupper F.C."/>
            <person name="Lang D."/>
            <person name="Le Bail A."/>
            <person name="Leblanc C."/>
            <person name="Lerouge P."/>
            <person name="Lohr M."/>
            <person name="Lopez P.J."/>
            <person name="Martens C."/>
            <person name="Maumus F."/>
            <person name="Michel G."/>
            <person name="Miranda-Saavedra D."/>
            <person name="Morales J."/>
            <person name="Moreau H."/>
            <person name="Motomura T."/>
            <person name="Nagasato C."/>
            <person name="Napoli C.A."/>
            <person name="Nelson D.R."/>
            <person name="Nyvall-Collen P."/>
            <person name="Peters A.F."/>
            <person name="Pommier C."/>
            <person name="Potin P."/>
            <person name="Poulain J."/>
            <person name="Quesneville H."/>
            <person name="Read B."/>
            <person name="Rensing S.A."/>
            <person name="Ritter A."/>
            <person name="Rousvoal S."/>
            <person name="Samanta M."/>
            <person name="Samson G."/>
            <person name="Schroeder D.C."/>
            <person name="Segurens B."/>
            <person name="Strittmatter M."/>
            <person name="Tonon T."/>
            <person name="Tregear J.W."/>
            <person name="Valentin K."/>
            <person name="von Dassow P."/>
            <person name="Yamagishi T."/>
            <person name="Van de Peer Y."/>
            <person name="Wincker P."/>
        </authorList>
    </citation>
    <scope>NUCLEOTIDE SEQUENCE [LARGE SCALE GENOMIC DNA]</scope>
    <source>
        <strain evidence="2">Ec32 / CCAP1310/4</strain>
    </source>
</reference>